<evidence type="ECO:0000256" key="1">
    <source>
        <dbReference type="ARBA" id="ARBA00006930"/>
    </source>
</evidence>
<sequence>MRPLKLTIKAFGPYAETEVIDFAELGNRTMFVISGKTGAGKTTIFDAISYAIYGKASGEDRNGPELRSQFAKDDLLTEVSLDFSLRGKVYSITRSPQQLKPKEKGDGYTSIGAKAELYMWDAEGEKKLLASKISDVEEKIKEIMLIDANQFRQILMIPQGEFRKLLTSDSKDKEIILQRLFHTQLYKMVEDKLKEEANELKKSVEDQVQARNEAIRRIQAVTNDELREYLTAGSDNDTIIMPLLAVEIAGLGELLGQLSEELKEKVKQQDSLKGKLYEAEETLKQLQKKEELKEKKALLESQVDLFLEKERQVQRAQKAALLAKQEELCHRLKSECDRINVNVATLKAEVGKLTSSKAQSEISLKIELEREADRQAAQEEVNRLVNMKEDVYSFASLMKEVAKVETSLQTARNNQVTTERNLELTEQRLKLLQQQKEEIEKGKLAFVENKQLVEKLLSELERLDKFENLLGRHHKAKQELQVITGRYENTAARFQDAKALVEELEQKWLHGQASLFAAKLHEGEACPVCGSEHHPAKAVLHDGSVPSEEDMKAAKAQAAKWEKEKSLDEAKLYQCQSAENTQRETLEEVLKEIRGYRAEFSEPDLPLLKSELTAEKNSLQETQQKLAEKMNKLDLVKRELENQELEKQKLQKAIQLLGQEVSELTIQYTEKKTILTRMMNTIPENLRSESTYEKALTVSKNRYDALIKQLEEAQRHLQSVNAKLAAESARLQDAEKHFDSKQQELTAEREIFKNILVEQGFENYNVYHASKLSDSVIHGLEVEIRGFREELRSVSDRLNELTEKLMNVKTPDVDGLKNELAIIDSEIAALNRNYTDLFVKKRDNEEICNRVEKLNENMKALEERYKLIGHLYEITKGQNSFRITFERYVLAAFLDDILQEANHRLRKMTSGRFQLLRKTDRAKGNAQSGLELLVFDQYTGQERHVKTLSGGESFKASLSLALGLADVVQNYAGGVSLETMFIDEGFGTLDPESLEQAIEALMDIQSSGRLVGIISHVPELKERIDARLEVIAGQAGSRTEFVFTN</sequence>
<organism evidence="6 7">
    <name type="scientific">Neobacillus rhizophilus</name>
    <dbReference type="NCBI Taxonomy" id="2833579"/>
    <lineage>
        <taxon>Bacteria</taxon>
        <taxon>Bacillati</taxon>
        <taxon>Bacillota</taxon>
        <taxon>Bacilli</taxon>
        <taxon>Bacillales</taxon>
        <taxon>Bacillaceae</taxon>
        <taxon>Neobacillus</taxon>
    </lineage>
</organism>
<feature type="coiled-coil region" evidence="4">
    <location>
        <begin position="269"/>
        <end position="349"/>
    </location>
</feature>
<dbReference type="Pfam" id="PF13476">
    <property type="entry name" value="AAA_23"/>
    <property type="match status" value="1"/>
</dbReference>
<comment type="subunit">
    <text evidence="2">Heterodimer of SbcC and SbcD.</text>
</comment>
<reference evidence="6" key="1">
    <citation type="submission" date="2021-05" db="EMBL/GenBank/DDBJ databases">
        <title>Novel Bacillus species.</title>
        <authorList>
            <person name="Liu G."/>
        </authorList>
    </citation>
    <scope>NUCLEOTIDE SEQUENCE</scope>
    <source>
        <strain evidence="6">FJAT-49825</strain>
    </source>
</reference>
<dbReference type="AlphaFoldDB" id="A0A942U5R8"/>
<dbReference type="InterPro" id="IPR027417">
    <property type="entry name" value="P-loop_NTPase"/>
</dbReference>
<feature type="coiled-coil region" evidence="4">
    <location>
        <begin position="609"/>
        <end position="667"/>
    </location>
</feature>
<dbReference type="GO" id="GO:0006302">
    <property type="term" value="P:double-strand break repair"/>
    <property type="evidence" value="ECO:0007669"/>
    <property type="project" value="InterPro"/>
</dbReference>
<accession>A0A942U5R8</accession>
<feature type="coiled-coil region" evidence="4">
    <location>
        <begin position="696"/>
        <end position="744"/>
    </location>
</feature>
<comment type="caution">
    <text evidence="6">The sequence shown here is derived from an EMBL/GenBank/DDBJ whole genome shotgun (WGS) entry which is preliminary data.</text>
</comment>
<feature type="coiled-coil region" evidence="4">
    <location>
        <begin position="784"/>
        <end position="871"/>
    </location>
</feature>
<dbReference type="RefSeq" id="WP_213116018.1">
    <property type="nucleotide sequence ID" value="NZ_JAGYPF010000001.1"/>
</dbReference>
<keyword evidence="4" id="KW-0175">Coiled coil</keyword>
<keyword evidence="7" id="KW-1185">Reference proteome</keyword>
<dbReference type="SUPFAM" id="SSF52540">
    <property type="entry name" value="P-loop containing nucleoside triphosphate hydrolases"/>
    <property type="match status" value="2"/>
</dbReference>
<dbReference type="PANTHER" id="PTHR32114:SF2">
    <property type="entry name" value="ABC TRANSPORTER ABCH.3"/>
    <property type="match status" value="1"/>
</dbReference>
<evidence type="ECO:0000313" key="7">
    <source>
        <dbReference type="Proteomes" id="UP000679749"/>
    </source>
</evidence>
<evidence type="ECO:0000256" key="2">
    <source>
        <dbReference type="ARBA" id="ARBA00011322"/>
    </source>
</evidence>
<proteinExistence type="inferred from homology"/>
<dbReference type="CDD" id="cd03279">
    <property type="entry name" value="ABC_sbcCD"/>
    <property type="match status" value="1"/>
</dbReference>
<dbReference type="Gene3D" id="3.40.50.300">
    <property type="entry name" value="P-loop containing nucleotide triphosphate hydrolases"/>
    <property type="match status" value="2"/>
</dbReference>
<gene>
    <name evidence="6" type="ORF">KHA99_03430</name>
</gene>
<evidence type="ECO:0000313" key="6">
    <source>
        <dbReference type="EMBL" id="MBS4211509.1"/>
    </source>
</evidence>
<dbReference type="GO" id="GO:0016887">
    <property type="term" value="F:ATP hydrolysis activity"/>
    <property type="evidence" value="ECO:0007669"/>
    <property type="project" value="InterPro"/>
</dbReference>
<dbReference type="EMBL" id="JAGYPF010000001">
    <property type="protein sequence ID" value="MBS4211509.1"/>
    <property type="molecule type" value="Genomic_DNA"/>
</dbReference>
<evidence type="ECO:0000259" key="5">
    <source>
        <dbReference type="Pfam" id="PF13476"/>
    </source>
</evidence>
<dbReference type="Pfam" id="PF13558">
    <property type="entry name" value="SbcC_Walker_B"/>
    <property type="match status" value="1"/>
</dbReference>
<name>A0A942U5R8_9BACI</name>
<protein>
    <recommendedName>
        <fullName evidence="3">Nuclease SbcCD subunit C</fullName>
    </recommendedName>
</protein>
<evidence type="ECO:0000256" key="4">
    <source>
        <dbReference type="SAM" id="Coils"/>
    </source>
</evidence>
<dbReference type="Proteomes" id="UP000679749">
    <property type="component" value="Unassembled WGS sequence"/>
</dbReference>
<evidence type="ECO:0000256" key="3">
    <source>
        <dbReference type="ARBA" id="ARBA00013368"/>
    </source>
</evidence>
<dbReference type="PANTHER" id="PTHR32114">
    <property type="entry name" value="ABC TRANSPORTER ABCH.3"/>
    <property type="match status" value="1"/>
</dbReference>
<feature type="coiled-coil region" evidence="4">
    <location>
        <begin position="186"/>
        <end position="217"/>
    </location>
</feature>
<dbReference type="InterPro" id="IPR038729">
    <property type="entry name" value="Rad50/SbcC_AAA"/>
</dbReference>
<comment type="similarity">
    <text evidence="1">Belongs to the SMC family. SbcC subfamily.</text>
</comment>
<feature type="domain" description="Rad50/SbcC-type AAA" evidence="5">
    <location>
        <begin position="5"/>
        <end position="297"/>
    </location>
</feature>
<feature type="coiled-coil region" evidence="4">
    <location>
        <begin position="394"/>
        <end position="507"/>
    </location>
</feature>